<dbReference type="RefSeq" id="WP_274455859.1">
    <property type="nucleotide sequence ID" value="NZ_CP067097.1"/>
</dbReference>
<evidence type="ECO:0000313" key="1">
    <source>
        <dbReference type="EMBL" id="MDQ0188458.1"/>
    </source>
</evidence>
<name>A0ABT9XDU5_9BACL</name>
<dbReference type="InterPro" id="IPR021246">
    <property type="entry name" value="DUF2797"/>
</dbReference>
<protein>
    <recommendedName>
        <fullName evidence="3">DUF2797 domain-containing protein</fullName>
    </recommendedName>
</protein>
<comment type="caution">
    <text evidence="1">The sequence shown here is derived from an EMBL/GenBank/DDBJ whole genome shotgun (WGS) entry which is preliminary data.</text>
</comment>
<dbReference type="Proteomes" id="UP001232973">
    <property type="component" value="Unassembled WGS sequence"/>
</dbReference>
<sequence length="272" mass="30428">MGRVLEGFMREMKHRADEPVQYEVVTDDGAVSLNDWLGRRVEITFTGEKACIHCGRKVKKLYQNGYCFPCVTTLAECDLCIVKPHKCHFHLGTCRDADFAASHCMIPHYVYLAFSSDIKVGLTRKGRQFTRWVDQGASAAVLVAECPTRKAAGEVEMEIASFLPDKTQWRKMLALTSIETEALERLEATRQQVLRHLREHVSGIQVLDEQPVHAFQYPRLEGGAVKLTSLSLDKTPEISGVLQGVKGQYLLLDVGVLNVKKHSGMRVSISVA</sequence>
<organism evidence="1 2">
    <name type="scientific">Alicyclobacillus cycloheptanicus</name>
    <dbReference type="NCBI Taxonomy" id="1457"/>
    <lineage>
        <taxon>Bacteria</taxon>
        <taxon>Bacillati</taxon>
        <taxon>Bacillota</taxon>
        <taxon>Bacilli</taxon>
        <taxon>Bacillales</taxon>
        <taxon>Alicyclobacillaceae</taxon>
        <taxon>Alicyclobacillus</taxon>
    </lineage>
</organism>
<evidence type="ECO:0000313" key="2">
    <source>
        <dbReference type="Proteomes" id="UP001232973"/>
    </source>
</evidence>
<gene>
    <name evidence="1" type="ORF">J2S03_000262</name>
</gene>
<evidence type="ECO:0008006" key="3">
    <source>
        <dbReference type="Google" id="ProtNLM"/>
    </source>
</evidence>
<dbReference type="Pfam" id="PF10977">
    <property type="entry name" value="DUF2797"/>
    <property type="match status" value="1"/>
</dbReference>
<dbReference type="EMBL" id="JAUSTP010000001">
    <property type="protein sequence ID" value="MDQ0188458.1"/>
    <property type="molecule type" value="Genomic_DNA"/>
</dbReference>
<accession>A0ABT9XDU5</accession>
<reference evidence="1 2" key="1">
    <citation type="submission" date="2023-07" db="EMBL/GenBank/DDBJ databases">
        <title>Genomic Encyclopedia of Type Strains, Phase IV (KMG-IV): sequencing the most valuable type-strain genomes for metagenomic binning, comparative biology and taxonomic classification.</title>
        <authorList>
            <person name="Goeker M."/>
        </authorList>
    </citation>
    <scope>NUCLEOTIDE SEQUENCE [LARGE SCALE GENOMIC DNA]</scope>
    <source>
        <strain evidence="1 2">DSM 4006</strain>
    </source>
</reference>
<proteinExistence type="predicted"/>
<keyword evidence="2" id="KW-1185">Reference proteome</keyword>